<protein>
    <submittedName>
        <fullName evidence="1">U2 snRNP component Hsh155p</fullName>
    </submittedName>
</protein>
<organism evidence="1 2">
    <name type="scientific">[Candida] jaroonii</name>
    <dbReference type="NCBI Taxonomy" id="467808"/>
    <lineage>
        <taxon>Eukaryota</taxon>
        <taxon>Fungi</taxon>
        <taxon>Dikarya</taxon>
        <taxon>Ascomycota</taxon>
        <taxon>Saccharomycotina</taxon>
        <taxon>Pichiomycetes</taxon>
        <taxon>Debaryomycetaceae</taxon>
        <taxon>Yamadazyma</taxon>
    </lineage>
</organism>
<comment type="caution">
    <text evidence="1">The sequence shown here is derived from an EMBL/GenBank/DDBJ whole genome shotgun (WGS) entry which is preliminary data.</text>
</comment>
<gene>
    <name evidence="1" type="ORF">CLIB1444_03S11342</name>
</gene>
<dbReference type="EMBL" id="CALSDN010000003">
    <property type="protein sequence ID" value="CAH6720413.1"/>
    <property type="molecule type" value="Genomic_DNA"/>
</dbReference>
<proteinExistence type="predicted"/>
<keyword evidence="2" id="KW-1185">Reference proteome</keyword>
<name>A0ACA9Y5Z3_9ASCO</name>
<accession>A0ACA9Y5Z3</accession>
<evidence type="ECO:0000313" key="2">
    <source>
        <dbReference type="Proteomes" id="UP001152531"/>
    </source>
</evidence>
<dbReference type="Proteomes" id="UP001152531">
    <property type="component" value="Unassembled WGS sequence"/>
</dbReference>
<evidence type="ECO:0000313" key="1">
    <source>
        <dbReference type="EMBL" id="CAH6720413.1"/>
    </source>
</evidence>
<reference evidence="1" key="1">
    <citation type="submission" date="2022-06" db="EMBL/GenBank/DDBJ databases">
        <authorList>
            <person name="Legras J.-L."/>
            <person name="Devillers H."/>
            <person name="Grondin C."/>
        </authorList>
    </citation>
    <scope>NUCLEOTIDE SEQUENCE</scope>
    <source>
        <strain evidence="1">CLIB 1444</strain>
    </source>
</reference>
<sequence length="1053" mass="119990">MSSRRKNLVGTYTIPKQLAVDIQSENDRYDSISTEELKDNTKNEYNKQSSKLTDVVNNGQLTYKQRIQHNNGQNTESEQLQIEIQSPMKRRRRRRWDVTPEEREKLLELEQDKTLSQILSHQVPVYRGLPLTDEILDKILPEGYVKATIPKDIIAKQATNDTYMPLSSDVQNQKAMEELMVTKLPEINGIEFFRKEDQKYFGKLDLIKNKQNLSTEEKNELKVMELLLKIKNGNNIVRKKSLRQLTDSVKNIGPEPMFNQVLPLLIEPSLEDQERHVLVKLIGRVIFKLDDKVRPYTQKILAAVSPLLIDEDFNLRLEAREIISSLSQAAGLANILSTLRPDLSNNDEYIRNITSRVLAVVGNTLGLTNFLPFLKAVIKSKKSWQAKHTGIKIIQQLCIQLGSGNGNSILPHLRQFVVLLTPAISDDQAQIRMITANTLSQLADTVAPYGIESFEPIIEPLWNGMKKHRGKGLATFLRALGSIIPLMKNDSNYEEYANYYTKELVGVISREFNSPDDEIRSTILRVLTKLPINRQLIKNYESTIYSPFMKSFWNRRTATDVKFLYKLVVNTTTELALKLNYLKMIEKLIVFTKDSNELLRKMAVETIWKIISTKPEELIGMEPKLEEKLVDGVLFAFQEQTQQNKVYLSGMSIVAKTLGIRLKPHINSILSTVLYRIKNKSPEVRQQAALLIAAIAPTVQKCTHGESDIIQRLILILYESLGEVYPDVLASLLTALNSCLESFSSEDLLGLQNPSINQLVPSLSPILKNRQEKVQESCILVIGLIARKCAETINVREWMRICFDLLDTLKSPKKRIRIAANSTFGDIAKTIGPQDILSMLLNNLRVQERQLRVCTSVAIGIVAEVCSPFTVIPAIMNEYRTPDTNVQNGVLKAMTFLFEYIDGNMTKDYLYAITPLLQDALTDRDQVHRQTAATVIKHMALNCQGCITDEYVDVFIHYLNLLIPNVFETSPHVIARILEAIDAIKNVIGYGRYTNYIWAGLFHPAKKVRASYWKLYNMAYIQNADAIVPYFPELESLSIEGEKHEIEEFDLFL</sequence>